<protein>
    <recommendedName>
        <fullName evidence="5">Rieske domain-containing protein</fullName>
    </recommendedName>
</protein>
<organism evidence="6">
    <name type="scientific">Capitella teleta</name>
    <name type="common">Polychaete worm</name>
    <dbReference type="NCBI Taxonomy" id="283909"/>
    <lineage>
        <taxon>Eukaryota</taxon>
        <taxon>Metazoa</taxon>
        <taxon>Spiralia</taxon>
        <taxon>Lophotrochozoa</taxon>
        <taxon>Annelida</taxon>
        <taxon>Polychaeta</taxon>
        <taxon>Sedentaria</taxon>
        <taxon>Scolecida</taxon>
        <taxon>Capitellidae</taxon>
        <taxon>Capitella</taxon>
    </lineage>
</organism>
<dbReference type="Pfam" id="PF22543">
    <property type="entry name" value="Rieske_4"/>
    <property type="match status" value="1"/>
</dbReference>
<proteinExistence type="predicted"/>
<evidence type="ECO:0000256" key="4">
    <source>
        <dbReference type="ARBA" id="ARBA00023014"/>
    </source>
</evidence>
<sequence length="119" mass="13711">MADSNWHKVGDVTSLSRRRCHPLYAETNKNDDLVLLFARGQFHAMEAWCSHLGGPLFKGDIEDFQGRPHIMCPWHGYMFDVEKGTNSIGLRQEVFPTKVEEGHVWVQYKCPLKLEPIGR</sequence>
<dbReference type="InterPro" id="IPR017941">
    <property type="entry name" value="Rieske_2Fe-2S"/>
</dbReference>
<keyword evidence="2" id="KW-0479">Metal-binding</keyword>
<keyword evidence="4" id="KW-0411">Iron-sulfur</keyword>
<evidence type="ECO:0000256" key="2">
    <source>
        <dbReference type="ARBA" id="ARBA00022723"/>
    </source>
</evidence>
<dbReference type="Proteomes" id="UP000014760">
    <property type="component" value="Unassembled WGS sequence"/>
</dbReference>
<dbReference type="PROSITE" id="PS51296">
    <property type="entry name" value="RIESKE"/>
    <property type="match status" value="1"/>
</dbReference>
<evidence type="ECO:0000313" key="8">
    <source>
        <dbReference type="Proteomes" id="UP000014760"/>
    </source>
</evidence>
<gene>
    <name evidence="6" type="ORF">CAPTEDRAFT_159559</name>
</gene>
<reference evidence="8" key="1">
    <citation type="submission" date="2012-12" db="EMBL/GenBank/DDBJ databases">
        <authorList>
            <person name="Hellsten U."/>
            <person name="Grimwood J."/>
            <person name="Chapman J.A."/>
            <person name="Shapiro H."/>
            <person name="Aerts A."/>
            <person name="Otillar R.P."/>
            <person name="Terry A.Y."/>
            <person name="Boore J.L."/>
            <person name="Simakov O."/>
            <person name="Marletaz F."/>
            <person name="Cho S.-J."/>
            <person name="Edsinger-Gonzales E."/>
            <person name="Havlak P."/>
            <person name="Kuo D.-H."/>
            <person name="Larsson T."/>
            <person name="Lv J."/>
            <person name="Arendt D."/>
            <person name="Savage R."/>
            <person name="Osoegawa K."/>
            <person name="de Jong P."/>
            <person name="Lindberg D.R."/>
            <person name="Seaver E.C."/>
            <person name="Weisblat D.A."/>
            <person name="Putnam N.H."/>
            <person name="Grigoriev I.V."/>
            <person name="Rokhsar D.S."/>
        </authorList>
    </citation>
    <scope>NUCLEOTIDE SEQUENCE</scope>
    <source>
        <strain evidence="8">I ESC-2004</strain>
    </source>
</reference>
<keyword evidence="3" id="KW-0408">Iron</keyword>
<dbReference type="PANTHER" id="PTHR21496">
    <property type="entry name" value="FERREDOXIN-RELATED"/>
    <property type="match status" value="1"/>
</dbReference>
<evidence type="ECO:0000259" key="5">
    <source>
        <dbReference type="PROSITE" id="PS51296"/>
    </source>
</evidence>
<reference evidence="7" key="3">
    <citation type="submission" date="2015-06" db="UniProtKB">
        <authorList>
            <consortium name="EnsemblMetazoa"/>
        </authorList>
    </citation>
    <scope>IDENTIFICATION</scope>
</reference>
<dbReference type="SUPFAM" id="SSF50022">
    <property type="entry name" value="ISP domain"/>
    <property type="match status" value="1"/>
</dbReference>
<accession>R7T4X1</accession>
<dbReference type="OrthoDB" id="426882at2759"/>
<dbReference type="EMBL" id="AMQN01003528">
    <property type="status" value="NOT_ANNOTATED_CDS"/>
    <property type="molecule type" value="Genomic_DNA"/>
</dbReference>
<dbReference type="CDD" id="cd03467">
    <property type="entry name" value="Rieske"/>
    <property type="match status" value="1"/>
</dbReference>
<dbReference type="STRING" id="283909.R7T4X1"/>
<evidence type="ECO:0000313" key="7">
    <source>
        <dbReference type="EnsemblMetazoa" id="CapteP159559"/>
    </source>
</evidence>
<feature type="domain" description="Rieske" evidence="5">
    <location>
        <begin position="6"/>
        <end position="106"/>
    </location>
</feature>
<dbReference type="GO" id="GO:0046872">
    <property type="term" value="F:metal ion binding"/>
    <property type="evidence" value="ECO:0007669"/>
    <property type="project" value="UniProtKB-KW"/>
</dbReference>
<dbReference type="GO" id="GO:0051537">
    <property type="term" value="F:2 iron, 2 sulfur cluster binding"/>
    <property type="evidence" value="ECO:0007669"/>
    <property type="project" value="UniProtKB-KW"/>
</dbReference>
<dbReference type="AlphaFoldDB" id="R7T4X1"/>
<dbReference type="InterPro" id="IPR036922">
    <property type="entry name" value="Rieske_2Fe-2S_sf"/>
</dbReference>
<evidence type="ECO:0000256" key="1">
    <source>
        <dbReference type="ARBA" id="ARBA00022714"/>
    </source>
</evidence>
<dbReference type="PANTHER" id="PTHR21496:SF19">
    <property type="entry name" value="SI:CH211-212D10.2"/>
    <property type="match status" value="1"/>
</dbReference>
<evidence type="ECO:0000313" key="6">
    <source>
        <dbReference type="EMBL" id="ELT88043.1"/>
    </source>
</evidence>
<dbReference type="Gene3D" id="2.102.10.10">
    <property type="entry name" value="Rieske [2Fe-2S] iron-sulphur domain"/>
    <property type="match status" value="1"/>
</dbReference>
<dbReference type="OMA" id="PCRLMYS"/>
<dbReference type="InterPro" id="IPR054716">
    <property type="entry name" value="Sol_Rieske_ferrdox_dom"/>
</dbReference>
<reference evidence="6 8" key="2">
    <citation type="journal article" date="2013" name="Nature">
        <title>Insights into bilaterian evolution from three spiralian genomes.</title>
        <authorList>
            <person name="Simakov O."/>
            <person name="Marletaz F."/>
            <person name="Cho S.J."/>
            <person name="Edsinger-Gonzales E."/>
            <person name="Havlak P."/>
            <person name="Hellsten U."/>
            <person name="Kuo D.H."/>
            <person name="Larsson T."/>
            <person name="Lv J."/>
            <person name="Arendt D."/>
            <person name="Savage R."/>
            <person name="Osoegawa K."/>
            <person name="de Jong P."/>
            <person name="Grimwood J."/>
            <person name="Chapman J.A."/>
            <person name="Shapiro H."/>
            <person name="Aerts A."/>
            <person name="Otillar R.P."/>
            <person name="Terry A.Y."/>
            <person name="Boore J.L."/>
            <person name="Grigoriev I.V."/>
            <person name="Lindberg D.R."/>
            <person name="Seaver E.C."/>
            <person name="Weisblat D.A."/>
            <person name="Putnam N.H."/>
            <person name="Rokhsar D.S."/>
        </authorList>
    </citation>
    <scope>NUCLEOTIDE SEQUENCE</scope>
    <source>
        <strain evidence="6 8">I ESC-2004</strain>
    </source>
</reference>
<dbReference type="EnsemblMetazoa" id="CapteT159559">
    <property type="protein sequence ID" value="CapteP159559"/>
    <property type="gene ID" value="CapteG159559"/>
</dbReference>
<keyword evidence="8" id="KW-1185">Reference proteome</keyword>
<evidence type="ECO:0000256" key="3">
    <source>
        <dbReference type="ARBA" id="ARBA00023004"/>
    </source>
</evidence>
<dbReference type="EMBL" id="KB312025">
    <property type="protein sequence ID" value="ELT88043.1"/>
    <property type="molecule type" value="Genomic_DNA"/>
</dbReference>
<keyword evidence="1" id="KW-0001">2Fe-2S</keyword>
<name>R7T4X1_CAPTE</name>
<dbReference type="HOGENOM" id="CLU_055690_5_1_1"/>